<feature type="domain" description="Phosphatidic acid phosphatase type 2/haloperoxidase" evidence="7">
    <location>
        <begin position="32"/>
        <end position="174"/>
    </location>
</feature>
<comment type="subcellular location">
    <subcellularLocation>
        <location evidence="1">Membrane</location>
        <topology evidence="1">Multi-pass membrane protein</topology>
    </subcellularLocation>
</comment>
<evidence type="ECO:0000256" key="2">
    <source>
        <dbReference type="ARBA" id="ARBA00008816"/>
    </source>
</evidence>
<dbReference type="InterPro" id="IPR043216">
    <property type="entry name" value="PAP-like"/>
</dbReference>
<name>A0A1B6HCD3_9HEMI</name>
<protein>
    <recommendedName>
        <fullName evidence="7">Phosphatidic acid phosphatase type 2/haloperoxidase domain-containing protein</fullName>
    </recommendedName>
</protein>
<feature type="transmembrane region" description="Helical" evidence="6">
    <location>
        <begin position="129"/>
        <end position="150"/>
    </location>
</feature>
<dbReference type="PANTHER" id="PTHR10165:SF103">
    <property type="entry name" value="PHOSPHOLIPID PHOSPHATASE HOMOLOG 1.2 HOMOLOG"/>
    <property type="match status" value="1"/>
</dbReference>
<dbReference type="GO" id="GO:0046839">
    <property type="term" value="P:phospholipid dephosphorylation"/>
    <property type="evidence" value="ECO:0007669"/>
    <property type="project" value="TreeGrafter"/>
</dbReference>
<dbReference type="GO" id="GO:0005886">
    <property type="term" value="C:plasma membrane"/>
    <property type="evidence" value="ECO:0007669"/>
    <property type="project" value="TreeGrafter"/>
</dbReference>
<evidence type="ECO:0000256" key="4">
    <source>
        <dbReference type="ARBA" id="ARBA00022989"/>
    </source>
</evidence>
<keyword evidence="5 6" id="KW-0472">Membrane</keyword>
<dbReference type="GO" id="GO:0006644">
    <property type="term" value="P:phospholipid metabolic process"/>
    <property type="evidence" value="ECO:0007669"/>
    <property type="project" value="InterPro"/>
</dbReference>
<dbReference type="SMART" id="SM00014">
    <property type="entry name" value="acidPPc"/>
    <property type="match status" value="1"/>
</dbReference>
<dbReference type="GO" id="GO:0008195">
    <property type="term" value="F:phosphatidate phosphatase activity"/>
    <property type="evidence" value="ECO:0007669"/>
    <property type="project" value="TreeGrafter"/>
</dbReference>
<evidence type="ECO:0000256" key="1">
    <source>
        <dbReference type="ARBA" id="ARBA00004141"/>
    </source>
</evidence>
<proteinExistence type="inferred from homology"/>
<dbReference type="InterPro" id="IPR000326">
    <property type="entry name" value="PAP2/HPO"/>
</dbReference>
<dbReference type="InterPro" id="IPR036938">
    <property type="entry name" value="PAP2/HPO_sf"/>
</dbReference>
<organism evidence="8">
    <name type="scientific">Homalodisca liturata</name>
    <dbReference type="NCBI Taxonomy" id="320908"/>
    <lineage>
        <taxon>Eukaryota</taxon>
        <taxon>Metazoa</taxon>
        <taxon>Ecdysozoa</taxon>
        <taxon>Arthropoda</taxon>
        <taxon>Hexapoda</taxon>
        <taxon>Insecta</taxon>
        <taxon>Pterygota</taxon>
        <taxon>Neoptera</taxon>
        <taxon>Paraneoptera</taxon>
        <taxon>Hemiptera</taxon>
        <taxon>Auchenorrhyncha</taxon>
        <taxon>Membracoidea</taxon>
        <taxon>Cicadellidae</taxon>
        <taxon>Cicadellinae</taxon>
        <taxon>Proconiini</taxon>
        <taxon>Homalodisca</taxon>
    </lineage>
</organism>
<feature type="transmembrane region" description="Helical" evidence="6">
    <location>
        <begin position="35"/>
        <end position="53"/>
    </location>
</feature>
<dbReference type="GO" id="GO:0007165">
    <property type="term" value="P:signal transduction"/>
    <property type="evidence" value="ECO:0007669"/>
    <property type="project" value="TreeGrafter"/>
</dbReference>
<evidence type="ECO:0000256" key="5">
    <source>
        <dbReference type="ARBA" id="ARBA00023136"/>
    </source>
</evidence>
<dbReference type="Pfam" id="PF01569">
    <property type="entry name" value="PAP2"/>
    <property type="match status" value="1"/>
</dbReference>
<comment type="similarity">
    <text evidence="2">Belongs to the PA-phosphatase related phosphoesterase family.</text>
</comment>
<accession>A0A1B6HCD3</accession>
<feature type="transmembrane region" description="Helical" evidence="6">
    <location>
        <begin position="156"/>
        <end position="178"/>
    </location>
</feature>
<sequence length="216" mass="24411">MCGVEYSCYGAKSYAKRGDNRVVWWTQSLAWYREYLSGLLIVFFLTCVFKVLVGEPRPHFLDTCRPFQALNCTSGYVSSYTCTNSEISNVRVRDASKSFPSGHASLSAYLLTFSACYLQRRMVGVRGAVITWLQLALLIWMLTCSITRVTDHRHHWWDVLAGCVLGALLGVYTIHYFCGNFKTGNYKSLNAPKPPDKERRSFTAADLVLRAEDTAS</sequence>
<evidence type="ECO:0000313" key="8">
    <source>
        <dbReference type="EMBL" id="JAS72336.1"/>
    </source>
</evidence>
<dbReference type="AlphaFoldDB" id="A0A1B6HCD3"/>
<keyword evidence="4 6" id="KW-1133">Transmembrane helix</keyword>
<evidence type="ECO:0000259" key="7">
    <source>
        <dbReference type="SMART" id="SM00014"/>
    </source>
</evidence>
<dbReference type="PANTHER" id="PTHR10165">
    <property type="entry name" value="LIPID PHOSPHATE PHOSPHATASE"/>
    <property type="match status" value="1"/>
</dbReference>
<gene>
    <name evidence="8" type="ORF">g.13578</name>
</gene>
<evidence type="ECO:0000256" key="6">
    <source>
        <dbReference type="SAM" id="Phobius"/>
    </source>
</evidence>
<evidence type="ECO:0000256" key="3">
    <source>
        <dbReference type="ARBA" id="ARBA00022692"/>
    </source>
</evidence>
<reference evidence="8" key="1">
    <citation type="submission" date="2015-11" db="EMBL/GenBank/DDBJ databases">
        <title>De novo transcriptome assembly of four potential Pierce s Disease insect vectors from Arizona vineyards.</title>
        <authorList>
            <person name="Tassone E.E."/>
        </authorList>
    </citation>
    <scope>NUCLEOTIDE SEQUENCE</scope>
</reference>
<dbReference type="Gene3D" id="1.20.144.10">
    <property type="entry name" value="Phosphatidic acid phosphatase type 2/haloperoxidase"/>
    <property type="match status" value="1"/>
</dbReference>
<keyword evidence="3 6" id="KW-0812">Transmembrane</keyword>
<dbReference type="SUPFAM" id="SSF48317">
    <property type="entry name" value="Acid phosphatase/Vanadium-dependent haloperoxidase"/>
    <property type="match status" value="1"/>
</dbReference>
<dbReference type="EMBL" id="GECU01035370">
    <property type="protein sequence ID" value="JAS72336.1"/>
    <property type="molecule type" value="Transcribed_RNA"/>
</dbReference>